<dbReference type="Gene3D" id="3.30.1370.180">
    <property type="match status" value="1"/>
</dbReference>
<dbReference type="InterPro" id="IPR015946">
    <property type="entry name" value="KH_dom-like_a/b"/>
</dbReference>
<dbReference type="PANTHER" id="PTHR35800:SF1">
    <property type="entry name" value="RNA-BINDING PROTEIN KHPB"/>
    <property type="match status" value="1"/>
</dbReference>
<reference evidence="2 3" key="1">
    <citation type="submission" date="2018-07" db="EMBL/GenBank/DDBJ databases">
        <title>Campylobacter zealandensis sp. nov., isolated from birds and water in New Zealand.</title>
        <authorList>
            <person name="Wilkinson D.A."/>
            <person name="Biggs P.J."/>
            <person name="French N.P."/>
            <person name="Midwinter A.C."/>
        </authorList>
    </citation>
    <scope>NUCLEOTIDE SEQUENCE [LARGE SCALE GENOMIC DNA]</scope>
    <source>
        <strain evidence="2 3">B423b</strain>
    </source>
</reference>
<name>A0A4V2JQS3_9BACT</name>
<comment type="caution">
    <text evidence="2">The sequence shown here is derived from an EMBL/GenBank/DDBJ whole genome shotgun (WGS) entry which is preliminary data.</text>
</comment>
<dbReference type="SMART" id="SM01245">
    <property type="entry name" value="Jag_N"/>
    <property type="match status" value="1"/>
</dbReference>
<dbReference type="Proteomes" id="UP000292583">
    <property type="component" value="Unassembled WGS sequence"/>
</dbReference>
<dbReference type="InterPro" id="IPR038247">
    <property type="entry name" value="Jag_N_dom_sf"/>
</dbReference>
<dbReference type="PANTHER" id="PTHR35800">
    <property type="entry name" value="PROTEIN JAG"/>
    <property type="match status" value="1"/>
</dbReference>
<proteinExistence type="predicted"/>
<dbReference type="InterPro" id="IPR040977">
    <property type="entry name" value="HP1451_C"/>
</dbReference>
<dbReference type="AlphaFoldDB" id="A0A4V2JQS3"/>
<sequence>MIIEAKDLQSALTKASQTLNCSVINLEYQILQYPKNGFLGIGRKNAIIEANIKKKIKDHKHKKSHNDNGFEKSFKKIDEFMKIEYTQEKIQQIAQEKPSYAIRNEKIFDAFYKEEIDLQNTDSILEEIRIQLINLLKTFDFKIELTELYMYEKDCILIKLDGEDSALMIGKEAHRYKAISYLLYSWINDKYKLNIRLEIAQFLENQSRIIEHYLCGVIEKVQLHGRAQTKPLDGILIKIALDRLRKQFPDKYVAIKQNNDQKFIIISDFLKKHE</sequence>
<dbReference type="Gene3D" id="3.30.300.20">
    <property type="match status" value="1"/>
</dbReference>
<dbReference type="InterPro" id="IPR032782">
    <property type="entry name" value="KhpB_N"/>
</dbReference>
<keyword evidence="3" id="KW-1185">Reference proteome</keyword>
<feature type="domain" description="RNA-binding protein KhpB N-terminal" evidence="1">
    <location>
        <begin position="2"/>
        <end position="53"/>
    </location>
</feature>
<protein>
    <recommendedName>
        <fullName evidence="1">RNA-binding protein KhpB N-terminal domain-containing protein</fullName>
    </recommendedName>
</protein>
<gene>
    <name evidence="2" type="ORF">DU473_00855</name>
</gene>
<evidence type="ECO:0000313" key="2">
    <source>
        <dbReference type="EMBL" id="TBR82422.1"/>
    </source>
</evidence>
<dbReference type="EMBL" id="QPGR01000001">
    <property type="protein sequence ID" value="TBR82422.1"/>
    <property type="molecule type" value="Genomic_DNA"/>
</dbReference>
<dbReference type="Pfam" id="PF18472">
    <property type="entry name" value="HP1451_C"/>
    <property type="match status" value="1"/>
</dbReference>
<dbReference type="GO" id="GO:0003723">
    <property type="term" value="F:RNA binding"/>
    <property type="evidence" value="ECO:0007669"/>
    <property type="project" value="InterPro"/>
</dbReference>
<evidence type="ECO:0000313" key="3">
    <source>
        <dbReference type="Proteomes" id="UP000292583"/>
    </source>
</evidence>
<evidence type="ECO:0000259" key="1">
    <source>
        <dbReference type="SMART" id="SM01245"/>
    </source>
</evidence>
<dbReference type="OrthoDB" id="5329502at2"/>
<dbReference type="RefSeq" id="WP_131186375.1">
    <property type="nucleotide sequence ID" value="NZ_QPGR01000001.1"/>
</dbReference>
<dbReference type="Pfam" id="PF14804">
    <property type="entry name" value="Jag_N"/>
    <property type="match status" value="1"/>
</dbReference>
<organism evidence="2 3">
    <name type="scientific">Campylobacter novaezeelandiae</name>
    <dbReference type="NCBI Taxonomy" id="2267891"/>
    <lineage>
        <taxon>Bacteria</taxon>
        <taxon>Pseudomonadati</taxon>
        <taxon>Campylobacterota</taxon>
        <taxon>Epsilonproteobacteria</taxon>
        <taxon>Campylobacterales</taxon>
        <taxon>Campylobacteraceae</taxon>
        <taxon>Campylobacter</taxon>
    </lineage>
</organism>
<accession>A0A4V2JQS3</accession>
<dbReference type="InterPro" id="IPR039247">
    <property type="entry name" value="KhpB"/>
</dbReference>
<dbReference type="Gene3D" id="3.30.30.80">
    <property type="entry name" value="probable RNA-binding protein from clostridium symbiosum atcc 14940"/>
    <property type="match status" value="1"/>
</dbReference>